<organism evidence="2 3">
    <name type="scientific">Hymenoscyphus fraxineus</name>
    <dbReference type="NCBI Taxonomy" id="746836"/>
    <lineage>
        <taxon>Eukaryota</taxon>
        <taxon>Fungi</taxon>
        <taxon>Dikarya</taxon>
        <taxon>Ascomycota</taxon>
        <taxon>Pezizomycotina</taxon>
        <taxon>Leotiomycetes</taxon>
        <taxon>Helotiales</taxon>
        <taxon>Helotiaceae</taxon>
        <taxon>Hymenoscyphus</taxon>
    </lineage>
</organism>
<evidence type="ECO:0000256" key="1">
    <source>
        <dbReference type="SAM" id="MobiDB-lite"/>
    </source>
</evidence>
<evidence type="ECO:0000313" key="2">
    <source>
        <dbReference type="EMBL" id="CAG8952782.1"/>
    </source>
</evidence>
<dbReference type="AlphaFoldDB" id="A0A9N9KWI2"/>
<feature type="compositionally biased region" description="Low complexity" evidence="1">
    <location>
        <begin position="74"/>
        <end position="89"/>
    </location>
</feature>
<reference evidence="2" key="1">
    <citation type="submission" date="2021-07" db="EMBL/GenBank/DDBJ databases">
        <authorList>
            <person name="Durling M."/>
        </authorList>
    </citation>
    <scope>NUCLEOTIDE SEQUENCE</scope>
</reference>
<dbReference type="Proteomes" id="UP000696280">
    <property type="component" value="Unassembled WGS sequence"/>
</dbReference>
<accession>A0A9N9KWI2</accession>
<feature type="compositionally biased region" description="Basic and acidic residues" evidence="1">
    <location>
        <begin position="311"/>
        <end position="339"/>
    </location>
</feature>
<feature type="compositionally biased region" description="Basic and acidic residues" evidence="1">
    <location>
        <begin position="347"/>
        <end position="358"/>
    </location>
</feature>
<proteinExistence type="predicted"/>
<dbReference type="EMBL" id="CAJVRL010000047">
    <property type="protein sequence ID" value="CAG8952782.1"/>
    <property type="molecule type" value="Genomic_DNA"/>
</dbReference>
<comment type="caution">
    <text evidence="2">The sequence shown here is derived from an EMBL/GenBank/DDBJ whole genome shotgun (WGS) entry which is preliminary data.</text>
</comment>
<feature type="compositionally biased region" description="Pro residues" evidence="1">
    <location>
        <begin position="57"/>
        <end position="69"/>
    </location>
</feature>
<gene>
    <name evidence="2" type="ORF">HYFRA_00009027</name>
</gene>
<name>A0A9N9KWI2_9HELO</name>
<dbReference type="OrthoDB" id="10428556at2759"/>
<protein>
    <submittedName>
        <fullName evidence="2">Uncharacterized protein</fullName>
    </submittedName>
</protein>
<keyword evidence="3" id="KW-1185">Reference proteome</keyword>
<evidence type="ECO:0000313" key="3">
    <source>
        <dbReference type="Proteomes" id="UP000696280"/>
    </source>
</evidence>
<feature type="region of interest" description="Disordered" evidence="1">
    <location>
        <begin position="1"/>
        <end position="93"/>
    </location>
</feature>
<sequence length="358" mass="40491">MAFPPFFRKPRRKSPRGSEQPEESKTPPKRPTKPRTPSHISLTNDWETRPLRSLPSTPLPPASPKPIPVPQEDSSTPSMHSSLSSWVTSPPSPPPSKVNLYSYMTHLSIPHLDQNIRYILAHKEAIPDNLRAACFQNALRFWEEYILPSSAAKVWHEDITQAELEDLMIVGARLGHEYALPWAIRQRVSFLALSTEAKKQKMAEEACKDVDTCRDTTGDSDCDESDSDEEVPISASYQHLLGNRDPFDLPICWGRAFGRDLVLSKSFRPTTNDIEDEDYDALEGAYTDFKRAREEAMELEMARLGWSRKDNLENEVKGKGKGKERGQEKYESPTVKSKEGGGVATFLRKENIDKSLHT</sequence>
<feature type="region of interest" description="Disordered" evidence="1">
    <location>
        <begin position="311"/>
        <end position="358"/>
    </location>
</feature>